<dbReference type="AlphaFoldDB" id="A0A3D8SWN5"/>
<dbReference type="GO" id="GO:0003676">
    <property type="term" value="F:nucleic acid binding"/>
    <property type="evidence" value="ECO:0007669"/>
    <property type="project" value="InterPro"/>
</dbReference>
<dbReference type="Proteomes" id="UP000256690">
    <property type="component" value="Unassembled WGS sequence"/>
</dbReference>
<dbReference type="PROSITE" id="PS51857">
    <property type="entry name" value="CSD_2"/>
    <property type="match status" value="1"/>
</dbReference>
<dbReference type="RefSeq" id="XP_026607686.1">
    <property type="nucleotide sequence ID" value="XM_026744523.1"/>
</dbReference>
<sequence>MSNPSTFVSLPLHTKSSSTTSSTSTLAHAQPNPQTQTKMPAAVNSTANRQTGTIKWYNDAQGFGYITSDFGGELILRRQSITEHTQQLKSGMKVSYEAVHLPMLLMAEQVQPEEE</sequence>
<feature type="domain" description="CSD" evidence="2">
    <location>
        <begin position="49"/>
        <end position="112"/>
    </location>
</feature>
<dbReference type="Gene3D" id="2.40.50.140">
    <property type="entry name" value="Nucleic acid-binding proteins"/>
    <property type="match status" value="1"/>
</dbReference>
<dbReference type="InterPro" id="IPR002059">
    <property type="entry name" value="CSP_DNA-bd"/>
</dbReference>
<dbReference type="STRING" id="1810919.A0A3D8SWN5"/>
<dbReference type="CDD" id="cd04458">
    <property type="entry name" value="CSP_CDS"/>
    <property type="match status" value="1"/>
</dbReference>
<dbReference type="EMBL" id="PVWQ01000002">
    <property type="protein sequence ID" value="RDW90732.1"/>
    <property type="molecule type" value="Genomic_DNA"/>
</dbReference>
<keyword evidence="4" id="KW-1185">Reference proteome</keyword>
<dbReference type="Pfam" id="PF00313">
    <property type="entry name" value="CSD"/>
    <property type="match status" value="1"/>
</dbReference>
<evidence type="ECO:0000256" key="1">
    <source>
        <dbReference type="SAM" id="MobiDB-lite"/>
    </source>
</evidence>
<reference evidence="3 4" key="1">
    <citation type="journal article" date="2018" name="IMA Fungus">
        <title>IMA Genome-F 9: Draft genome sequence of Annulohypoxylon stygium, Aspergillus mulundensis, Berkeleyomyces basicola (syn. Thielaviopsis basicola), Ceratocystis smalleyi, two Cercospora beticola strains, Coleophoma cylindrospora, Fusarium fracticaudum, Phialophora cf. hyalina, and Morchella septimelata.</title>
        <authorList>
            <person name="Wingfield B.D."/>
            <person name="Bills G.F."/>
            <person name="Dong Y."/>
            <person name="Huang W."/>
            <person name="Nel W.J."/>
            <person name="Swalarsk-Parry B.S."/>
            <person name="Vaghefi N."/>
            <person name="Wilken P.M."/>
            <person name="An Z."/>
            <person name="de Beer Z.W."/>
            <person name="De Vos L."/>
            <person name="Chen L."/>
            <person name="Duong T.A."/>
            <person name="Gao Y."/>
            <person name="Hammerbacher A."/>
            <person name="Kikkert J.R."/>
            <person name="Li Y."/>
            <person name="Li H."/>
            <person name="Li K."/>
            <person name="Li Q."/>
            <person name="Liu X."/>
            <person name="Ma X."/>
            <person name="Naidoo K."/>
            <person name="Pethybridge S.J."/>
            <person name="Sun J."/>
            <person name="Steenkamp E.T."/>
            <person name="van der Nest M.A."/>
            <person name="van Wyk S."/>
            <person name="Wingfield M.J."/>
            <person name="Xiong C."/>
            <person name="Yue Q."/>
            <person name="Zhang X."/>
        </authorList>
    </citation>
    <scope>NUCLEOTIDE SEQUENCE [LARGE SCALE GENOMIC DNA]</scope>
    <source>
        <strain evidence="3 4">DSM 5745</strain>
    </source>
</reference>
<evidence type="ECO:0000313" key="3">
    <source>
        <dbReference type="EMBL" id="RDW90732.1"/>
    </source>
</evidence>
<dbReference type="SUPFAM" id="SSF50249">
    <property type="entry name" value="Nucleic acid-binding proteins"/>
    <property type="match status" value="1"/>
</dbReference>
<evidence type="ECO:0000313" key="4">
    <source>
        <dbReference type="Proteomes" id="UP000256690"/>
    </source>
</evidence>
<dbReference type="InterPro" id="IPR012340">
    <property type="entry name" value="NA-bd_OB-fold"/>
</dbReference>
<organism evidence="3 4">
    <name type="scientific">Aspergillus mulundensis</name>
    <dbReference type="NCBI Taxonomy" id="1810919"/>
    <lineage>
        <taxon>Eukaryota</taxon>
        <taxon>Fungi</taxon>
        <taxon>Dikarya</taxon>
        <taxon>Ascomycota</taxon>
        <taxon>Pezizomycotina</taxon>
        <taxon>Eurotiomycetes</taxon>
        <taxon>Eurotiomycetidae</taxon>
        <taxon>Eurotiales</taxon>
        <taxon>Aspergillaceae</taxon>
        <taxon>Aspergillus</taxon>
        <taxon>Aspergillus subgen. Nidulantes</taxon>
    </lineage>
</organism>
<feature type="compositionally biased region" description="Low complexity" evidence="1">
    <location>
        <begin position="16"/>
        <end position="25"/>
    </location>
</feature>
<feature type="region of interest" description="Disordered" evidence="1">
    <location>
        <begin position="1"/>
        <end position="42"/>
    </location>
</feature>
<dbReference type="OrthoDB" id="422005at2759"/>
<protein>
    <submittedName>
        <fullName evidence="3">Cold shock NA binding protein (JCVI)</fullName>
    </submittedName>
</protein>
<dbReference type="GeneID" id="38112877"/>
<accession>A0A3D8SWN5</accession>
<evidence type="ECO:0000259" key="2">
    <source>
        <dbReference type="PROSITE" id="PS51857"/>
    </source>
</evidence>
<comment type="caution">
    <text evidence="3">The sequence shown here is derived from an EMBL/GenBank/DDBJ whole genome shotgun (WGS) entry which is preliminary data.</text>
</comment>
<proteinExistence type="predicted"/>
<gene>
    <name evidence="3" type="ORF">DSM5745_02507</name>
</gene>
<name>A0A3D8SWN5_9EURO</name>
<feature type="compositionally biased region" description="Polar residues" evidence="1">
    <location>
        <begin position="31"/>
        <end position="42"/>
    </location>
</feature>